<evidence type="ECO:0000313" key="3">
    <source>
        <dbReference type="Proteomes" id="UP000677616"/>
    </source>
</evidence>
<protein>
    <submittedName>
        <fullName evidence="2">Glycosyltransferase</fullName>
    </submittedName>
</protein>
<dbReference type="PROSITE" id="PS51257">
    <property type="entry name" value="PROKAR_LIPOPROTEIN"/>
    <property type="match status" value="1"/>
</dbReference>
<dbReference type="Proteomes" id="UP000677616">
    <property type="component" value="Chromosome"/>
</dbReference>
<gene>
    <name evidence="2" type="ORF">INT76_07815</name>
</gene>
<proteinExistence type="predicted"/>
<evidence type="ECO:0000256" key="1">
    <source>
        <dbReference type="SAM" id="SignalP"/>
    </source>
</evidence>
<sequence length="131" mass="14600">MKKVLTILSLLIGLVSLSACSGSDEIIGTWNAQAADGTELVIEIDKKQLTVDGEKLDYVQNGFGFENSLSYYTIEVDEQETYTIIFPEKDKSLALLIQPTDLEEPLAGTLVFALNKNEKPNYLEYGNKYLK</sequence>
<dbReference type="RefSeq" id="WP_212569896.1">
    <property type="nucleotide sequence ID" value="NZ_CP073084.1"/>
</dbReference>
<feature type="signal peptide" evidence="1">
    <location>
        <begin position="1"/>
        <end position="21"/>
    </location>
</feature>
<accession>A0ABX7YJU4</accession>
<dbReference type="EMBL" id="CP073084">
    <property type="protein sequence ID" value="QUE53732.1"/>
    <property type="molecule type" value="Genomic_DNA"/>
</dbReference>
<reference evidence="2 3" key="1">
    <citation type="submission" date="2021-04" db="EMBL/GenBank/DDBJ databases">
        <title>Complete genome sequence of a novel Streptococcus species.</title>
        <authorList>
            <person name="Teng J.L.L."/>
        </authorList>
    </citation>
    <scope>NUCLEOTIDE SEQUENCE [LARGE SCALE GENOMIC DNA]</scope>
    <source>
        <strain evidence="2 3">HKU75</strain>
    </source>
</reference>
<feature type="chain" id="PRO_5045816191" evidence="1">
    <location>
        <begin position="22"/>
        <end position="131"/>
    </location>
</feature>
<organism evidence="2 3">
    <name type="scientific">Streptococcus oriscaviae</name>
    <dbReference type="NCBI Taxonomy" id="2781599"/>
    <lineage>
        <taxon>Bacteria</taxon>
        <taxon>Bacillati</taxon>
        <taxon>Bacillota</taxon>
        <taxon>Bacilli</taxon>
        <taxon>Lactobacillales</taxon>
        <taxon>Streptococcaceae</taxon>
        <taxon>Streptococcus</taxon>
    </lineage>
</organism>
<keyword evidence="3" id="KW-1185">Reference proteome</keyword>
<evidence type="ECO:0000313" key="2">
    <source>
        <dbReference type="EMBL" id="QUE53732.1"/>
    </source>
</evidence>
<keyword evidence="1" id="KW-0732">Signal</keyword>
<name>A0ABX7YJU4_9STRE</name>